<dbReference type="Proteomes" id="UP000623129">
    <property type="component" value="Unassembled WGS sequence"/>
</dbReference>
<proteinExistence type="predicted"/>
<keyword evidence="2" id="KW-0472">Membrane</keyword>
<comment type="caution">
    <text evidence="3">The sequence shown here is derived from an EMBL/GenBank/DDBJ whole genome shotgun (WGS) entry which is preliminary data.</text>
</comment>
<reference evidence="3" key="1">
    <citation type="submission" date="2020-01" db="EMBL/GenBank/DDBJ databases">
        <title>Genome sequence of Kobresia littledalei, the first chromosome-level genome in the family Cyperaceae.</title>
        <authorList>
            <person name="Qu G."/>
        </authorList>
    </citation>
    <scope>NUCLEOTIDE SEQUENCE</scope>
    <source>
        <strain evidence="3">C.B.Clarke</strain>
        <tissue evidence="3">Leaf</tissue>
    </source>
</reference>
<sequence>MQEVGKRWRFLERGEREAATNSDGGEGFGDEGGSDEERGENRYKQATFCYEELILVNPSLYQISYADGFSFFWWLMSFAYMYVAMCPSFVIGKEMIQLYEIMLKAPGVYGARFSGLGSGDAVLHLWLPIMLTRQQSLSELSTKRNNLS</sequence>
<feature type="region of interest" description="Disordered" evidence="1">
    <location>
        <begin position="1"/>
        <end position="38"/>
    </location>
</feature>
<feature type="transmembrane region" description="Helical" evidence="2">
    <location>
        <begin position="71"/>
        <end position="92"/>
    </location>
</feature>
<name>A0A833QSM8_9POAL</name>
<dbReference type="EMBL" id="SWLB01000017">
    <property type="protein sequence ID" value="KAF3327361.1"/>
    <property type="molecule type" value="Genomic_DNA"/>
</dbReference>
<dbReference type="OrthoDB" id="124397at2759"/>
<evidence type="ECO:0000313" key="4">
    <source>
        <dbReference type="Proteomes" id="UP000623129"/>
    </source>
</evidence>
<organism evidence="3 4">
    <name type="scientific">Carex littledalei</name>
    <dbReference type="NCBI Taxonomy" id="544730"/>
    <lineage>
        <taxon>Eukaryota</taxon>
        <taxon>Viridiplantae</taxon>
        <taxon>Streptophyta</taxon>
        <taxon>Embryophyta</taxon>
        <taxon>Tracheophyta</taxon>
        <taxon>Spermatophyta</taxon>
        <taxon>Magnoliopsida</taxon>
        <taxon>Liliopsida</taxon>
        <taxon>Poales</taxon>
        <taxon>Cyperaceae</taxon>
        <taxon>Cyperoideae</taxon>
        <taxon>Cariceae</taxon>
        <taxon>Carex</taxon>
        <taxon>Carex subgen. Euthyceras</taxon>
    </lineage>
</organism>
<keyword evidence="2" id="KW-1133">Transmembrane helix</keyword>
<dbReference type="AlphaFoldDB" id="A0A833QSM8"/>
<evidence type="ECO:0000313" key="3">
    <source>
        <dbReference type="EMBL" id="KAF3327361.1"/>
    </source>
</evidence>
<dbReference type="InterPro" id="IPR036554">
    <property type="entry name" value="GHMP_kinase_C_sf"/>
</dbReference>
<accession>A0A833QSM8</accession>
<protein>
    <submittedName>
        <fullName evidence="3">Uncharacterized protein</fullName>
    </submittedName>
</protein>
<keyword evidence="4" id="KW-1185">Reference proteome</keyword>
<feature type="compositionally biased region" description="Basic and acidic residues" evidence="1">
    <location>
        <begin position="1"/>
        <end position="18"/>
    </location>
</feature>
<evidence type="ECO:0000256" key="1">
    <source>
        <dbReference type="SAM" id="MobiDB-lite"/>
    </source>
</evidence>
<dbReference type="SUPFAM" id="SSF55060">
    <property type="entry name" value="GHMP Kinase, C-terminal domain"/>
    <property type="match status" value="1"/>
</dbReference>
<gene>
    <name evidence="3" type="ORF">FCM35_KLT07479</name>
</gene>
<keyword evidence="2" id="KW-0812">Transmembrane</keyword>
<evidence type="ECO:0000256" key="2">
    <source>
        <dbReference type="SAM" id="Phobius"/>
    </source>
</evidence>